<dbReference type="Proteomes" id="UP000242133">
    <property type="component" value="Unassembled WGS sequence"/>
</dbReference>
<dbReference type="EMBL" id="PYGI01000001">
    <property type="protein sequence ID" value="PSL16650.1"/>
    <property type="molecule type" value="Genomic_DNA"/>
</dbReference>
<accession>A0A2P8F4L3</accession>
<organism evidence="1 2">
    <name type="scientific">Marinobacterium halophilum</name>
    <dbReference type="NCBI Taxonomy" id="267374"/>
    <lineage>
        <taxon>Bacteria</taxon>
        <taxon>Pseudomonadati</taxon>
        <taxon>Pseudomonadota</taxon>
        <taxon>Gammaproteobacteria</taxon>
        <taxon>Oceanospirillales</taxon>
        <taxon>Oceanospirillaceae</taxon>
        <taxon>Marinobacterium</taxon>
    </lineage>
</organism>
<name>A0A2P8F4L3_9GAMM</name>
<protein>
    <submittedName>
        <fullName evidence="1">Uncharacterized protein</fullName>
    </submittedName>
</protein>
<reference evidence="1 2" key="1">
    <citation type="submission" date="2018-03" db="EMBL/GenBank/DDBJ databases">
        <title>Genomic Encyclopedia of Archaeal and Bacterial Type Strains, Phase II (KMG-II): from individual species to whole genera.</title>
        <authorList>
            <person name="Goeker M."/>
        </authorList>
    </citation>
    <scope>NUCLEOTIDE SEQUENCE [LARGE SCALE GENOMIC DNA]</scope>
    <source>
        <strain evidence="1 2">DSM 17586</strain>
    </source>
</reference>
<sequence length="64" mass="7040">MALYMSFAEIQIHKDGMLQGQALYDSTHGGANMGKFIDAENKIKELVGSLLTVKTAAIFNRFFG</sequence>
<evidence type="ECO:0000313" key="2">
    <source>
        <dbReference type="Proteomes" id="UP000242133"/>
    </source>
</evidence>
<keyword evidence="2" id="KW-1185">Reference proteome</keyword>
<dbReference type="AlphaFoldDB" id="A0A2P8F4L3"/>
<gene>
    <name evidence="1" type="ORF">CLV44_10148</name>
</gene>
<comment type="caution">
    <text evidence="1">The sequence shown here is derived from an EMBL/GenBank/DDBJ whole genome shotgun (WGS) entry which is preliminary data.</text>
</comment>
<proteinExistence type="predicted"/>
<evidence type="ECO:0000313" key="1">
    <source>
        <dbReference type="EMBL" id="PSL16650.1"/>
    </source>
</evidence>